<evidence type="ECO:0000256" key="1">
    <source>
        <dbReference type="SAM" id="Phobius"/>
    </source>
</evidence>
<dbReference type="InterPro" id="IPR025321">
    <property type="entry name" value="DUF4227"/>
</dbReference>
<keyword evidence="1" id="KW-1133">Transmembrane helix</keyword>
<reference evidence="2 3" key="1">
    <citation type="submission" date="2023-07" db="EMBL/GenBank/DDBJ databases">
        <title>Genomic Encyclopedia of Type Strains, Phase IV (KMG-IV): sequencing the most valuable type-strain genomes for metagenomic binning, comparative biology and taxonomic classification.</title>
        <authorList>
            <person name="Goeker M."/>
        </authorList>
    </citation>
    <scope>NUCLEOTIDE SEQUENCE [LARGE SCALE GENOMIC DNA]</scope>
    <source>
        <strain evidence="2 3">DSM 12751</strain>
    </source>
</reference>
<gene>
    <name evidence="2" type="ORF">J2S11_000427</name>
</gene>
<dbReference type="Pfam" id="PF14004">
    <property type="entry name" value="DUF4227"/>
    <property type="match status" value="1"/>
</dbReference>
<dbReference type="Proteomes" id="UP001235840">
    <property type="component" value="Unassembled WGS sequence"/>
</dbReference>
<comment type="caution">
    <text evidence="2">The sequence shown here is derived from an EMBL/GenBank/DDBJ whole genome shotgun (WGS) entry which is preliminary data.</text>
</comment>
<dbReference type="RefSeq" id="WP_307390259.1">
    <property type="nucleotide sequence ID" value="NZ_BAAADK010000018.1"/>
</dbReference>
<protein>
    <recommendedName>
        <fullName evidence="4">DUF4227 family protein</fullName>
    </recommendedName>
</protein>
<sequence length="80" mass="9658">MKPLFHKVGGMLKLVIIFIALTFFFYGMIVWIGDQVYKNYRYDGPKGRAIKVVQQVEQPNQYSGMEFFLERLRFYYWFGE</sequence>
<keyword evidence="3" id="KW-1185">Reference proteome</keyword>
<keyword evidence="1" id="KW-0472">Membrane</keyword>
<keyword evidence="1" id="KW-0812">Transmembrane</keyword>
<feature type="transmembrane region" description="Helical" evidence="1">
    <location>
        <begin position="12"/>
        <end position="32"/>
    </location>
</feature>
<organism evidence="2 3">
    <name type="scientific">Caldalkalibacillus horti</name>
    <dbReference type="NCBI Taxonomy" id="77523"/>
    <lineage>
        <taxon>Bacteria</taxon>
        <taxon>Bacillati</taxon>
        <taxon>Bacillota</taxon>
        <taxon>Bacilli</taxon>
        <taxon>Bacillales</taxon>
        <taxon>Bacillaceae</taxon>
        <taxon>Caldalkalibacillus</taxon>
    </lineage>
</organism>
<dbReference type="EMBL" id="JAUSTY010000002">
    <property type="protein sequence ID" value="MDQ0164527.1"/>
    <property type="molecule type" value="Genomic_DNA"/>
</dbReference>
<proteinExistence type="predicted"/>
<accession>A0ABT9VU63</accession>
<evidence type="ECO:0008006" key="4">
    <source>
        <dbReference type="Google" id="ProtNLM"/>
    </source>
</evidence>
<name>A0ABT9VU63_9BACI</name>
<evidence type="ECO:0000313" key="2">
    <source>
        <dbReference type="EMBL" id="MDQ0164527.1"/>
    </source>
</evidence>
<evidence type="ECO:0000313" key="3">
    <source>
        <dbReference type="Proteomes" id="UP001235840"/>
    </source>
</evidence>